<feature type="domain" description="HTH marR-type" evidence="4">
    <location>
        <begin position="29"/>
        <end position="156"/>
    </location>
</feature>
<keyword evidence="6" id="KW-1185">Reference proteome</keyword>
<protein>
    <submittedName>
        <fullName evidence="5">MarR family transcriptional regulator</fullName>
    </submittedName>
</protein>
<dbReference type="RefSeq" id="WP_070987529.1">
    <property type="nucleotide sequence ID" value="NZ_MKJU01000035.1"/>
</dbReference>
<dbReference type="InterPro" id="IPR036390">
    <property type="entry name" value="WH_DNA-bd_sf"/>
</dbReference>
<dbReference type="STRING" id="1859457.BET10_00245"/>
<dbReference type="GO" id="GO:0003677">
    <property type="term" value="F:DNA binding"/>
    <property type="evidence" value="ECO:0007669"/>
    <property type="project" value="UniProtKB-KW"/>
</dbReference>
<evidence type="ECO:0000313" key="6">
    <source>
        <dbReference type="Proteomes" id="UP000179786"/>
    </source>
</evidence>
<accession>A0A1S1MPI6</accession>
<evidence type="ECO:0000256" key="2">
    <source>
        <dbReference type="ARBA" id="ARBA00023125"/>
    </source>
</evidence>
<dbReference type="SMART" id="SM00347">
    <property type="entry name" value="HTH_MARR"/>
    <property type="match status" value="1"/>
</dbReference>
<dbReference type="PANTHER" id="PTHR35790">
    <property type="entry name" value="HTH-TYPE TRANSCRIPTIONAL REGULATOR PCHR"/>
    <property type="match status" value="1"/>
</dbReference>
<dbReference type="InterPro" id="IPR052067">
    <property type="entry name" value="Metal_resp_HTH_trans_reg"/>
</dbReference>
<evidence type="ECO:0000256" key="3">
    <source>
        <dbReference type="ARBA" id="ARBA00023163"/>
    </source>
</evidence>
<organism evidence="5 6">
    <name type="scientific">Pseudoalteromonas amylolytica</name>
    <dbReference type="NCBI Taxonomy" id="1859457"/>
    <lineage>
        <taxon>Bacteria</taxon>
        <taxon>Pseudomonadati</taxon>
        <taxon>Pseudomonadota</taxon>
        <taxon>Gammaproteobacteria</taxon>
        <taxon>Alteromonadales</taxon>
        <taxon>Pseudoalteromonadaceae</taxon>
        <taxon>Pseudoalteromonas</taxon>
    </lineage>
</organism>
<dbReference type="SUPFAM" id="SSF46785">
    <property type="entry name" value="Winged helix' DNA-binding domain"/>
    <property type="match status" value="1"/>
</dbReference>
<evidence type="ECO:0000259" key="4">
    <source>
        <dbReference type="PROSITE" id="PS50995"/>
    </source>
</evidence>
<keyword evidence="3" id="KW-0804">Transcription</keyword>
<dbReference type="GO" id="GO:0003700">
    <property type="term" value="F:DNA-binding transcription factor activity"/>
    <property type="evidence" value="ECO:0007669"/>
    <property type="project" value="InterPro"/>
</dbReference>
<dbReference type="Gene3D" id="1.10.10.10">
    <property type="entry name" value="Winged helix-like DNA-binding domain superfamily/Winged helix DNA-binding domain"/>
    <property type="match status" value="1"/>
</dbReference>
<dbReference type="PROSITE" id="PS50995">
    <property type="entry name" value="HTH_MARR_2"/>
    <property type="match status" value="1"/>
</dbReference>
<dbReference type="AlphaFoldDB" id="A0A1S1MPI6"/>
<sequence>MNNKARKAAFELSKNIEQPYDLYNHAPYRIAVASNLLAMDRDAYIKNLTGLETREIRVLLNIGSYGPINAADIAYQSRLDPYSVNRAINTLLKQSLICPDNDYVKQRSKLVKLSELGLPLYQQVVEHMRQREAYVLADITDDEKRLLLSLLEKIELRAEAKLAQSAQSLEAQGHSITRDQAELIRWHKRSCKSI</sequence>
<keyword evidence="2" id="KW-0238">DNA-binding</keyword>
<reference evidence="5 6" key="1">
    <citation type="submission" date="2016-09" db="EMBL/GenBank/DDBJ databases">
        <title>Pseudoalteromonas amylolytica sp. nov., isolated from the surface seawater.</title>
        <authorList>
            <person name="Wu Y.-H."/>
            <person name="Cheng H."/>
            <person name="Jin X.-B."/>
            <person name="Wang C.-S."/>
            <person name="Xu X.-W."/>
        </authorList>
    </citation>
    <scope>NUCLEOTIDE SEQUENCE [LARGE SCALE GENOMIC DNA]</scope>
    <source>
        <strain evidence="5 6">JW1</strain>
    </source>
</reference>
<dbReference type="Pfam" id="PF01047">
    <property type="entry name" value="MarR"/>
    <property type="match status" value="1"/>
</dbReference>
<dbReference type="Proteomes" id="UP000179786">
    <property type="component" value="Unassembled WGS sequence"/>
</dbReference>
<dbReference type="InterPro" id="IPR036388">
    <property type="entry name" value="WH-like_DNA-bd_sf"/>
</dbReference>
<proteinExistence type="predicted"/>
<evidence type="ECO:0000313" key="5">
    <source>
        <dbReference type="EMBL" id="OHU87083.1"/>
    </source>
</evidence>
<name>A0A1S1MPI6_9GAMM</name>
<dbReference type="EMBL" id="MKJU01000035">
    <property type="protein sequence ID" value="OHU87083.1"/>
    <property type="molecule type" value="Genomic_DNA"/>
</dbReference>
<keyword evidence="1" id="KW-0805">Transcription regulation</keyword>
<gene>
    <name evidence="5" type="ORF">BET10_00245</name>
</gene>
<dbReference type="InterPro" id="IPR000835">
    <property type="entry name" value="HTH_MarR-typ"/>
</dbReference>
<comment type="caution">
    <text evidence="5">The sequence shown here is derived from an EMBL/GenBank/DDBJ whole genome shotgun (WGS) entry which is preliminary data.</text>
</comment>
<dbReference type="PANTHER" id="PTHR35790:SF4">
    <property type="entry name" value="HTH-TYPE TRANSCRIPTIONAL REGULATOR PCHR"/>
    <property type="match status" value="1"/>
</dbReference>
<dbReference type="OrthoDB" id="6195363at2"/>
<evidence type="ECO:0000256" key="1">
    <source>
        <dbReference type="ARBA" id="ARBA00023015"/>
    </source>
</evidence>